<feature type="chain" id="PRO_5038938645" description="Beta/gamma crystallin" evidence="1">
    <location>
        <begin position="34"/>
        <end position="123"/>
    </location>
</feature>
<evidence type="ECO:0000256" key="1">
    <source>
        <dbReference type="SAM" id="SignalP"/>
    </source>
</evidence>
<evidence type="ECO:0000313" key="2">
    <source>
        <dbReference type="EMBL" id="REH46164.1"/>
    </source>
</evidence>
<keyword evidence="1" id="KW-0732">Signal</keyword>
<dbReference type="AlphaFoldDB" id="A0A3E0HI49"/>
<name>A0A3E0HI49_9PSEU</name>
<dbReference type="Proteomes" id="UP000256269">
    <property type="component" value="Unassembled WGS sequence"/>
</dbReference>
<accession>A0A3E0HI49</accession>
<reference evidence="2 3" key="1">
    <citation type="submission" date="2018-08" db="EMBL/GenBank/DDBJ databases">
        <title>Genomic Encyclopedia of Archaeal and Bacterial Type Strains, Phase II (KMG-II): from individual species to whole genera.</title>
        <authorList>
            <person name="Goeker M."/>
        </authorList>
    </citation>
    <scope>NUCLEOTIDE SEQUENCE [LARGE SCALE GENOMIC DNA]</scope>
    <source>
        <strain evidence="2 3">DSM 45791</strain>
    </source>
</reference>
<dbReference type="RefSeq" id="WP_147328586.1">
    <property type="nucleotide sequence ID" value="NZ_CP144375.1"/>
</dbReference>
<evidence type="ECO:0000313" key="3">
    <source>
        <dbReference type="Proteomes" id="UP000256269"/>
    </source>
</evidence>
<evidence type="ECO:0008006" key="4">
    <source>
        <dbReference type="Google" id="ProtNLM"/>
    </source>
</evidence>
<gene>
    <name evidence="2" type="ORF">BCF44_107297</name>
</gene>
<sequence>MFAVGRMSARVGVAASLGVVMVTAGVFSASASAGTNGQQIEVCSGFSNVAHVVVSGTNQSGSFTSEWLDASGGWCVTTWGWWFKNEVYASFLDAGYNQIAHWDCGWVPTSSNNDVYGCFRSQS</sequence>
<organism evidence="2 3">
    <name type="scientific">Kutzneria buriramensis</name>
    <dbReference type="NCBI Taxonomy" id="1045776"/>
    <lineage>
        <taxon>Bacteria</taxon>
        <taxon>Bacillati</taxon>
        <taxon>Actinomycetota</taxon>
        <taxon>Actinomycetes</taxon>
        <taxon>Pseudonocardiales</taxon>
        <taxon>Pseudonocardiaceae</taxon>
        <taxon>Kutzneria</taxon>
    </lineage>
</organism>
<dbReference type="EMBL" id="QUNO01000007">
    <property type="protein sequence ID" value="REH46164.1"/>
    <property type="molecule type" value="Genomic_DNA"/>
</dbReference>
<feature type="signal peptide" evidence="1">
    <location>
        <begin position="1"/>
        <end position="33"/>
    </location>
</feature>
<protein>
    <recommendedName>
        <fullName evidence="4">Beta/gamma crystallin</fullName>
    </recommendedName>
</protein>
<keyword evidence="3" id="KW-1185">Reference proteome</keyword>
<proteinExistence type="predicted"/>
<comment type="caution">
    <text evidence="2">The sequence shown here is derived from an EMBL/GenBank/DDBJ whole genome shotgun (WGS) entry which is preliminary data.</text>
</comment>